<organism evidence="1 2">
    <name type="scientific">Secundilactobacillus collinoides DSM 20515 = JCM 1123</name>
    <dbReference type="NCBI Taxonomy" id="1423733"/>
    <lineage>
        <taxon>Bacteria</taxon>
        <taxon>Bacillati</taxon>
        <taxon>Bacillota</taxon>
        <taxon>Bacilli</taxon>
        <taxon>Lactobacillales</taxon>
        <taxon>Lactobacillaceae</taxon>
        <taxon>Secundilactobacillus</taxon>
    </lineage>
</organism>
<dbReference type="Proteomes" id="UP000051845">
    <property type="component" value="Unassembled WGS sequence"/>
</dbReference>
<dbReference type="EMBL" id="AYYR01000009">
    <property type="protein sequence ID" value="KRM77627.1"/>
    <property type="molecule type" value="Genomic_DNA"/>
</dbReference>
<dbReference type="AlphaFoldDB" id="A0A0R2BNF1"/>
<evidence type="ECO:0000313" key="1">
    <source>
        <dbReference type="EMBL" id="KRM77627.1"/>
    </source>
</evidence>
<evidence type="ECO:0008006" key="3">
    <source>
        <dbReference type="Google" id="ProtNLM"/>
    </source>
</evidence>
<gene>
    <name evidence="1" type="ORF">FC82_GL002991</name>
</gene>
<dbReference type="PATRIC" id="fig|1423733.4.peg.3115"/>
<dbReference type="RefSeq" id="WP_153020950.1">
    <property type="nucleotide sequence ID" value="NZ_AYYR01000009.1"/>
</dbReference>
<comment type="caution">
    <text evidence="1">The sequence shown here is derived from an EMBL/GenBank/DDBJ whole genome shotgun (WGS) entry which is preliminary data.</text>
</comment>
<name>A0A0R2BNF1_SECCO</name>
<protein>
    <recommendedName>
        <fullName evidence="3">FeoB-associated Cys-rich membrane protein</fullName>
    </recommendedName>
</protein>
<reference evidence="1 2" key="1">
    <citation type="journal article" date="2015" name="Genome Announc.">
        <title>Expanding the biotechnology potential of lactobacilli through comparative genomics of 213 strains and associated genera.</title>
        <authorList>
            <person name="Sun Z."/>
            <person name="Harris H.M."/>
            <person name="McCann A."/>
            <person name="Guo C."/>
            <person name="Argimon S."/>
            <person name="Zhang W."/>
            <person name="Yang X."/>
            <person name="Jeffery I.B."/>
            <person name="Cooney J.C."/>
            <person name="Kagawa T.F."/>
            <person name="Liu W."/>
            <person name="Song Y."/>
            <person name="Salvetti E."/>
            <person name="Wrobel A."/>
            <person name="Rasinkangas P."/>
            <person name="Parkhill J."/>
            <person name="Rea M.C."/>
            <person name="O'Sullivan O."/>
            <person name="Ritari J."/>
            <person name="Douillard F.P."/>
            <person name="Paul Ross R."/>
            <person name="Yang R."/>
            <person name="Briner A.E."/>
            <person name="Felis G.E."/>
            <person name="de Vos W.M."/>
            <person name="Barrangou R."/>
            <person name="Klaenhammer T.R."/>
            <person name="Caufield P.W."/>
            <person name="Cui Y."/>
            <person name="Zhang H."/>
            <person name="O'Toole P.W."/>
        </authorList>
    </citation>
    <scope>NUCLEOTIDE SEQUENCE [LARGE SCALE GENOMIC DNA]</scope>
    <source>
        <strain evidence="1 2">DSM 20515</strain>
    </source>
</reference>
<sequence>MQLLINLLITAAIIGLAGWEIFHHLQKARQGNCPACDCGCALKRQATRKQH</sequence>
<evidence type="ECO:0000313" key="2">
    <source>
        <dbReference type="Proteomes" id="UP000051845"/>
    </source>
</evidence>
<accession>A0A0R2BNF1</accession>
<proteinExistence type="predicted"/>